<dbReference type="Gene3D" id="1.20.120.520">
    <property type="entry name" value="nmb1532 protein domain like"/>
    <property type="match status" value="1"/>
</dbReference>
<organism evidence="3 4">
    <name type="scientific">Stachybotrys chartarum (strain CBS 109288 / IBT 7711)</name>
    <name type="common">Toxic black mold</name>
    <name type="synonym">Stilbospora chartarum</name>
    <dbReference type="NCBI Taxonomy" id="1280523"/>
    <lineage>
        <taxon>Eukaryota</taxon>
        <taxon>Fungi</taxon>
        <taxon>Dikarya</taxon>
        <taxon>Ascomycota</taxon>
        <taxon>Pezizomycotina</taxon>
        <taxon>Sordariomycetes</taxon>
        <taxon>Hypocreomycetidae</taxon>
        <taxon>Hypocreales</taxon>
        <taxon>Stachybotryaceae</taxon>
        <taxon>Stachybotrys</taxon>
    </lineage>
</organism>
<dbReference type="PANTHER" id="PTHR38048:SF2">
    <property type="entry name" value="HEMERYTHRIN-LIKE DOMAIN-CONTAINING PROTEIN"/>
    <property type="match status" value="1"/>
</dbReference>
<dbReference type="InterPro" id="IPR053206">
    <property type="entry name" value="Dimeric_xanthone_biosynth"/>
</dbReference>
<gene>
    <name evidence="3" type="ORF">S7711_00824</name>
</gene>
<feature type="domain" description="Hemerythrin-like" evidence="2">
    <location>
        <begin position="64"/>
        <end position="165"/>
    </location>
</feature>
<sequence>MASSKPWVDGPFKLVPPSASGDTKEKPVEGARKLAAEMSIAHNCLLRGANAIYLQCVNVAANGTPKDKVDFANFARQWTEMVQEHHNLEENNVFPQINDLTKVPNLMDENVEEHRLFHEGFDALVAYLDKVKAAEEELSGDKVRSILDEFMPTLQVHLTNEIGTLVRLEVYNDKVDWAKWFNELVSKTTTEYMKDIGYRQRMLPLAFLFHDKTYQDGIWGNFPPVPWLIKVVLKWMYLNRHADWWRFAGCDLDSAPRDLPFV</sequence>
<evidence type="ECO:0000313" key="3">
    <source>
        <dbReference type="EMBL" id="KEY70987.1"/>
    </source>
</evidence>
<dbReference type="Proteomes" id="UP000028045">
    <property type="component" value="Unassembled WGS sequence"/>
</dbReference>
<evidence type="ECO:0000256" key="1">
    <source>
        <dbReference type="SAM" id="MobiDB-lite"/>
    </source>
</evidence>
<feature type="region of interest" description="Disordered" evidence="1">
    <location>
        <begin position="1"/>
        <end position="28"/>
    </location>
</feature>
<dbReference type="EMBL" id="KL648402">
    <property type="protein sequence ID" value="KEY70987.1"/>
    <property type="molecule type" value="Genomic_DNA"/>
</dbReference>
<dbReference type="InterPro" id="IPR012312">
    <property type="entry name" value="Hemerythrin-like"/>
</dbReference>
<name>A0A084B0A8_STACB</name>
<protein>
    <recommendedName>
        <fullName evidence="2">Hemerythrin-like domain-containing protein</fullName>
    </recommendedName>
</protein>
<keyword evidence="4" id="KW-1185">Reference proteome</keyword>
<dbReference type="OrthoDB" id="58416at2759"/>
<reference evidence="3 4" key="1">
    <citation type="journal article" date="2014" name="BMC Genomics">
        <title>Comparative genome sequencing reveals chemotype-specific gene clusters in the toxigenic black mold Stachybotrys.</title>
        <authorList>
            <person name="Semeiks J."/>
            <person name="Borek D."/>
            <person name="Otwinowski Z."/>
            <person name="Grishin N.V."/>
        </authorList>
    </citation>
    <scope>NUCLEOTIDE SEQUENCE [LARGE SCALE GENOMIC DNA]</scope>
    <source>
        <strain evidence="4">CBS 109288 / IBT 7711</strain>
    </source>
</reference>
<dbReference type="AlphaFoldDB" id="A0A084B0A8"/>
<dbReference type="CDD" id="cd12108">
    <property type="entry name" value="Hr-like"/>
    <property type="match status" value="1"/>
</dbReference>
<accession>A0A084B0A8</accession>
<dbReference type="Pfam" id="PF01814">
    <property type="entry name" value="Hemerythrin"/>
    <property type="match status" value="1"/>
</dbReference>
<dbReference type="HOGENOM" id="CLU_066708_0_0_1"/>
<evidence type="ECO:0000259" key="2">
    <source>
        <dbReference type="Pfam" id="PF01814"/>
    </source>
</evidence>
<dbReference type="PANTHER" id="PTHR38048">
    <property type="entry name" value="EXPRESSED PROTEIN"/>
    <property type="match status" value="1"/>
</dbReference>
<evidence type="ECO:0000313" key="4">
    <source>
        <dbReference type="Proteomes" id="UP000028045"/>
    </source>
</evidence>
<proteinExistence type="predicted"/>